<organism evidence="1 2">
    <name type="scientific">Bambusicola thoracicus</name>
    <name type="common">Chinese bamboo-partridge</name>
    <name type="synonym">Perdix thoracica</name>
    <dbReference type="NCBI Taxonomy" id="9083"/>
    <lineage>
        <taxon>Eukaryota</taxon>
        <taxon>Metazoa</taxon>
        <taxon>Chordata</taxon>
        <taxon>Craniata</taxon>
        <taxon>Vertebrata</taxon>
        <taxon>Euteleostomi</taxon>
        <taxon>Archelosauria</taxon>
        <taxon>Archosauria</taxon>
        <taxon>Dinosauria</taxon>
        <taxon>Saurischia</taxon>
        <taxon>Theropoda</taxon>
        <taxon>Coelurosauria</taxon>
        <taxon>Aves</taxon>
        <taxon>Neognathae</taxon>
        <taxon>Galloanserae</taxon>
        <taxon>Galliformes</taxon>
        <taxon>Phasianidae</taxon>
        <taxon>Perdicinae</taxon>
        <taxon>Bambusicola</taxon>
    </lineage>
</organism>
<sequence>MGIQLLPFTGCTMARSSVRQRLSTWSSTNKGKCLRVAFSSTNPLTTTTATTRLWPPTSWGQPTRPSKDTSLRSPFQVGCSVYLIKVVCNLKVLMW</sequence>
<keyword evidence="2" id="KW-1185">Reference proteome</keyword>
<comment type="caution">
    <text evidence="1">The sequence shown here is derived from an EMBL/GenBank/DDBJ whole genome shotgun (WGS) entry which is preliminary data.</text>
</comment>
<protein>
    <submittedName>
        <fullName evidence="1">Uncharacterized protein</fullName>
    </submittedName>
</protein>
<reference evidence="1 2" key="1">
    <citation type="submission" date="2018-01" db="EMBL/GenBank/DDBJ databases">
        <title>Comparison of the Chinese Bamboo Partridge and Red Junglefowl genome sequences highlights the importance of demography in genome evolution.</title>
        <authorList>
            <person name="Tiley G.P."/>
            <person name="Kimball R.T."/>
            <person name="Braun E.L."/>
            <person name="Burleigh J.G."/>
        </authorList>
    </citation>
    <scope>NUCLEOTIDE SEQUENCE [LARGE SCALE GENOMIC DNA]</scope>
    <source>
        <strain evidence="1">RTK389</strain>
        <tissue evidence="1">Blood</tissue>
    </source>
</reference>
<proteinExistence type="predicted"/>
<evidence type="ECO:0000313" key="1">
    <source>
        <dbReference type="EMBL" id="POI21223.1"/>
    </source>
</evidence>
<accession>A0A2P4SAU5</accession>
<dbReference type="Proteomes" id="UP000237246">
    <property type="component" value="Unassembled WGS sequence"/>
</dbReference>
<name>A0A2P4SAU5_BAMTH</name>
<gene>
    <name evidence="1" type="ORF">CIB84_015030</name>
</gene>
<dbReference type="AlphaFoldDB" id="A0A2P4SAU5"/>
<dbReference type="EMBL" id="PPHD01071852">
    <property type="protein sequence ID" value="POI21223.1"/>
    <property type="molecule type" value="Genomic_DNA"/>
</dbReference>
<evidence type="ECO:0000313" key="2">
    <source>
        <dbReference type="Proteomes" id="UP000237246"/>
    </source>
</evidence>